<feature type="transmembrane region" description="Helical" evidence="1">
    <location>
        <begin position="21"/>
        <end position="43"/>
    </location>
</feature>
<dbReference type="Pfam" id="PF20444">
    <property type="entry name" value="DUF6703"/>
    <property type="match status" value="1"/>
</dbReference>
<dbReference type="EMBL" id="SGWQ01000019">
    <property type="protein sequence ID" value="RZS29638.1"/>
    <property type="molecule type" value="Genomic_DNA"/>
</dbReference>
<organism evidence="2 3">
    <name type="scientific">Herbihabitans rhizosphaerae</name>
    <dbReference type="NCBI Taxonomy" id="1872711"/>
    <lineage>
        <taxon>Bacteria</taxon>
        <taxon>Bacillati</taxon>
        <taxon>Actinomycetota</taxon>
        <taxon>Actinomycetes</taxon>
        <taxon>Pseudonocardiales</taxon>
        <taxon>Pseudonocardiaceae</taxon>
        <taxon>Herbihabitans</taxon>
    </lineage>
</organism>
<evidence type="ECO:0000313" key="2">
    <source>
        <dbReference type="EMBL" id="RZS29638.1"/>
    </source>
</evidence>
<dbReference type="RefSeq" id="WP_130348774.1">
    <property type="nucleotide sequence ID" value="NZ_SGWQ01000019.1"/>
</dbReference>
<evidence type="ECO:0000313" key="3">
    <source>
        <dbReference type="Proteomes" id="UP000294257"/>
    </source>
</evidence>
<dbReference type="AlphaFoldDB" id="A0A4Q7KCL2"/>
<keyword evidence="1" id="KW-0472">Membrane</keyword>
<feature type="transmembrane region" description="Helical" evidence="1">
    <location>
        <begin position="83"/>
        <end position="99"/>
    </location>
</feature>
<proteinExistence type="predicted"/>
<feature type="transmembrane region" description="Helical" evidence="1">
    <location>
        <begin position="49"/>
        <end position="71"/>
    </location>
</feature>
<keyword evidence="3" id="KW-1185">Reference proteome</keyword>
<sequence>MSQRASRRVRRDSLRAPLVAGKGPLASVPPIAAFVVVIGLFAAGVLVGGVVGAALLGVLALGVAGLLAGTWSTLTPAQRGSRVLVLLILIAVAVVVATRS</sequence>
<dbReference type="Proteomes" id="UP000294257">
    <property type="component" value="Unassembled WGS sequence"/>
</dbReference>
<comment type="caution">
    <text evidence="2">The sequence shown here is derived from an EMBL/GenBank/DDBJ whole genome shotgun (WGS) entry which is preliminary data.</text>
</comment>
<reference evidence="2 3" key="1">
    <citation type="submission" date="2019-02" db="EMBL/GenBank/DDBJ databases">
        <title>Genomic Encyclopedia of Type Strains, Phase IV (KMG-IV): sequencing the most valuable type-strain genomes for metagenomic binning, comparative biology and taxonomic classification.</title>
        <authorList>
            <person name="Goeker M."/>
        </authorList>
    </citation>
    <scope>NUCLEOTIDE SEQUENCE [LARGE SCALE GENOMIC DNA]</scope>
    <source>
        <strain evidence="2 3">DSM 101727</strain>
    </source>
</reference>
<keyword evidence="1" id="KW-0812">Transmembrane</keyword>
<evidence type="ECO:0000256" key="1">
    <source>
        <dbReference type="SAM" id="Phobius"/>
    </source>
</evidence>
<gene>
    <name evidence="2" type="ORF">EV193_11941</name>
</gene>
<dbReference type="InterPro" id="IPR046549">
    <property type="entry name" value="DUF6703"/>
</dbReference>
<keyword evidence="1" id="KW-1133">Transmembrane helix</keyword>
<protein>
    <submittedName>
        <fullName evidence="2">Uncharacterized protein</fullName>
    </submittedName>
</protein>
<name>A0A4Q7KCL2_9PSEU</name>
<accession>A0A4Q7KCL2</accession>